<dbReference type="Pfam" id="PF19514">
    <property type="entry name" value="MobC_2"/>
    <property type="match status" value="1"/>
</dbReference>
<organism evidence="2 3">
    <name type="scientific">Dysgonomonas termitidis</name>
    <dbReference type="NCBI Taxonomy" id="1516126"/>
    <lineage>
        <taxon>Bacteria</taxon>
        <taxon>Pseudomonadati</taxon>
        <taxon>Bacteroidota</taxon>
        <taxon>Bacteroidia</taxon>
        <taxon>Bacteroidales</taxon>
        <taxon>Dysgonomonadaceae</taxon>
        <taxon>Dysgonomonas</taxon>
    </lineage>
</organism>
<name>A0ABV9KWW6_9BACT</name>
<feature type="region of interest" description="Disordered" evidence="1">
    <location>
        <begin position="1"/>
        <end position="23"/>
    </location>
</feature>
<evidence type="ECO:0000313" key="2">
    <source>
        <dbReference type="EMBL" id="MFC4674727.1"/>
    </source>
</evidence>
<dbReference type="RefSeq" id="WP_379997299.1">
    <property type="nucleotide sequence ID" value="NZ_JBHSGN010000078.1"/>
</dbReference>
<dbReference type="Proteomes" id="UP001596023">
    <property type="component" value="Unassembled WGS sequence"/>
</dbReference>
<evidence type="ECO:0000313" key="3">
    <source>
        <dbReference type="Proteomes" id="UP001596023"/>
    </source>
</evidence>
<comment type="caution">
    <text evidence="2">The sequence shown here is derived from an EMBL/GenBank/DDBJ whole genome shotgun (WGS) entry which is preliminary data.</text>
</comment>
<reference evidence="3" key="1">
    <citation type="journal article" date="2019" name="Int. J. Syst. Evol. Microbiol.">
        <title>The Global Catalogue of Microorganisms (GCM) 10K type strain sequencing project: providing services to taxonomists for standard genome sequencing and annotation.</title>
        <authorList>
            <consortium name="The Broad Institute Genomics Platform"/>
            <consortium name="The Broad Institute Genome Sequencing Center for Infectious Disease"/>
            <person name="Wu L."/>
            <person name="Ma J."/>
        </authorList>
    </citation>
    <scope>NUCLEOTIDE SEQUENCE [LARGE SCALE GENOMIC DNA]</scope>
    <source>
        <strain evidence="3">CCUG 66188</strain>
    </source>
</reference>
<accession>A0ABV9KWW6</accession>
<dbReference type="EMBL" id="JBHSGN010000078">
    <property type="protein sequence ID" value="MFC4674727.1"/>
    <property type="molecule type" value="Genomic_DNA"/>
</dbReference>
<dbReference type="InterPro" id="IPR045788">
    <property type="entry name" value="MobC_2"/>
</dbReference>
<keyword evidence="3" id="KW-1185">Reference proteome</keyword>
<protein>
    <submittedName>
        <fullName evidence="2">Conjugal transfer protein MobA</fullName>
    </submittedName>
</protein>
<proteinExistence type="predicted"/>
<gene>
    <name evidence="2" type="primary">mobA</name>
    <name evidence="2" type="ORF">ACFO6W_13570</name>
</gene>
<sequence length="144" mass="17093">MTDDNKSRKNKTVGRKPKKDPSKYRYTVNLNDEENDKFRLLLEQSGVENISRFIHHALFSKEIKIVKVDKATMDYYIRLTNFYHQFQMIGNNYNQTVKALKTNFSEKRALALLYKLEKATIGLILLSKQIIALTKEYEERWLLK</sequence>
<evidence type="ECO:0000256" key="1">
    <source>
        <dbReference type="SAM" id="MobiDB-lite"/>
    </source>
</evidence>
<dbReference type="NCBIfam" id="NF041324">
    <property type="entry name" value="Bacteroid_MobA"/>
    <property type="match status" value="1"/>
</dbReference>
<feature type="compositionally biased region" description="Basic residues" evidence="1">
    <location>
        <begin position="8"/>
        <end position="18"/>
    </location>
</feature>